<dbReference type="InterPro" id="IPR050447">
    <property type="entry name" value="Erg6_SMT_methyltransf"/>
</dbReference>
<dbReference type="AlphaFoldDB" id="A0A0S8G9C6"/>
<dbReference type="InterPro" id="IPR029063">
    <property type="entry name" value="SAM-dependent_MTases_sf"/>
</dbReference>
<name>A0A0S8G9C6_UNCW3</name>
<feature type="domain" description="Methyltransferase" evidence="1">
    <location>
        <begin position="46"/>
        <end position="139"/>
    </location>
</feature>
<dbReference type="Gene3D" id="3.40.50.150">
    <property type="entry name" value="Vaccinia Virus protein VP39"/>
    <property type="match status" value="1"/>
</dbReference>
<dbReference type="PATRIC" id="fig|1703780.3.peg.1957"/>
<organism evidence="2 3">
    <name type="scientific">candidate division WOR_3 bacterium SM23_60</name>
    <dbReference type="NCBI Taxonomy" id="1703780"/>
    <lineage>
        <taxon>Bacteria</taxon>
        <taxon>Bacteria division WOR-3</taxon>
    </lineage>
</organism>
<proteinExistence type="predicted"/>
<comment type="caution">
    <text evidence="2">The sequence shown here is derived from an EMBL/GenBank/DDBJ whole genome shotgun (WGS) entry which is preliminary data.</text>
</comment>
<evidence type="ECO:0000259" key="1">
    <source>
        <dbReference type="Pfam" id="PF13649"/>
    </source>
</evidence>
<dbReference type="Pfam" id="PF13649">
    <property type="entry name" value="Methyltransf_25"/>
    <property type="match status" value="1"/>
</dbReference>
<protein>
    <recommendedName>
        <fullName evidence="1">Methyltransferase domain-containing protein</fullName>
    </recommendedName>
</protein>
<sequence>MSGYYSTTLAGQRLKQCYDIAPPRVQQYLKAEIQHVLQHMHTGDIVLELGCGYGRILPRLAQKAGQIIGIDTSSDSLSFGQETLRAVSNCYLLTMDAMNLGFRKHTFDCVVCIQNGISAFHVDQRGLIHENIRVTKPGGIVLYSSYSEKFWESRLQWFQLQSEAGLLGEIDVEKTGNGVIVCTDGFTATTVTPSQFRSLIAGLNVDVNIVEVDDSSLFCEITPC</sequence>
<dbReference type="SUPFAM" id="SSF53335">
    <property type="entry name" value="S-adenosyl-L-methionine-dependent methyltransferases"/>
    <property type="match status" value="1"/>
</dbReference>
<dbReference type="CDD" id="cd02440">
    <property type="entry name" value="AdoMet_MTases"/>
    <property type="match status" value="1"/>
</dbReference>
<dbReference type="PANTHER" id="PTHR44068:SF11">
    <property type="entry name" value="GERANYL DIPHOSPHATE 2-C-METHYLTRANSFERASE"/>
    <property type="match status" value="1"/>
</dbReference>
<evidence type="ECO:0000313" key="3">
    <source>
        <dbReference type="Proteomes" id="UP000051096"/>
    </source>
</evidence>
<accession>A0A0S8G9C6</accession>
<dbReference type="Proteomes" id="UP000051096">
    <property type="component" value="Unassembled WGS sequence"/>
</dbReference>
<dbReference type="PANTHER" id="PTHR44068">
    <property type="entry name" value="ZGC:194242"/>
    <property type="match status" value="1"/>
</dbReference>
<reference evidence="2 3" key="1">
    <citation type="journal article" date="2015" name="Microbiome">
        <title>Genomic resolution of linkages in carbon, nitrogen, and sulfur cycling among widespread estuary sediment bacteria.</title>
        <authorList>
            <person name="Baker B.J."/>
            <person name="Lazar C.S."/>
            <person name="Teske A.P."/>
            <person name="Dick G.J."/>
        </authorList>
    </citation>
    <scope>NUCLEOTIDE SEQUENCE [LARGE SCALE GENOMIC DNA]</scope>
    <source>
        <strain evidence="2">SM23_60</strain>
    </source>
</reference>
<dbReference type="EMBL" id="LJUO01000170">
    <property type="protein sequence ID" value="KPK68397.1"/>
    <property type="molecule type" value="Genomic_DNA"/>
</dbReference>
<evidence type="ECO:0000313" key="2">
    <source>
        <dbReference type="EMBL" id="KPK68397.1"/>
    </source>
</evidence>
<gene>
    <name evidence="2" type="ORF">AMJ87_11975</name>
</gene>
<dbReference type="InterPro" id="IPR041698">
    <property type="entry name" value="Methyltransf_25"/>
</dbReference>